<dbReference type="PANTHER" id="PTHR43831">
    <property type="entry name" value="ISOBUTYRYL-COA DEHYDROGENASE"/>
    <property type="match status" value="1"/>
</dbReference>
<dbReference type="InterPro" id="IPR052547">
    <property type="entry name" value="Mito_Isobutyryl-CoADH"/>
</dbReference>
<dbReference type="InterPro" id="IPR046373">
    <property type="entry name" value="Acyl-CoA_Oxase/DH_mid-dom_sf"/>
</dbReference>
<dbReference type="InterPro" id="IPR006091">
    <property type="entry name" value="Acyl-CoA_Oxase/DH_mid-dom"/>
</dbReference>
<evidence type="ECO:0000256" key="2">
    <source>
        <dbReference type="ARBA" id="ARBA00009347"/>
    </source>
</evidence>
<dbReference type="Gene3D" id="1.10.540.10">
    <property type="entry name" value="Acyl-CoA dehydrogenase/oxidase, N-terminal domain"/>
    <property type="match status" value="1"/>
</dbReference>
<keyword evidence="4 5" id="KW-0274">FAD</keyword>
<dbReference type="Gene3D" id="2.40.110.10">
    <property type="entry name" value="Butyryl-CoA Dehydrogenase, subunit A, domain 2"/>
    <property type="match status" value="1"/>
</dbReference>
<dbReference type="SUPFAM" id="SSF47203">
    <property type="entry name" value="Acyl-CoA dehydrogenase C-terminal domain-like"/>
    <property type="match status" value="1"/>
</dbReference>
<evidence type="ECO:0000256" key="1">
    <source>
        <dbReference type="ARBA" id="ARBA00001974"/>
    </source>
</evidence>
<feature type="coiled-coil region" evidence="6">
    <location>
        <begin position="278"/>
        <end position="305"/>
    </location>
</feature>
<dbReference type="PROSITE" id="PS00073">
    <property type="entry name" value="ACYL_COA_DH_2"/>
    <property type="match status" value="1"/>
</dbReference>
<dbReference type="PROSITE" id="PS00072">
    <property type="entry name" value="ACYL_COA_DH_1"/>
    <property type="match status" value="1"/>
</dbReference>
<keyword evidence="11" id="KW-1185">Reference proteome</keyword>
<evidence type="ECO:0000256" key="3">
    <source>
        <dbReference type="ARBA" id="ARBA00022630"/>
    </source>
</evidence>
<dbReference type="RefSeq" id="WP_344027278.1">
    <property type="nucleotide sequence ID" value="NZ_BAAABX010000048.1"/>
</dbReference>
<dbReference type="InterPro" id="IPR009075">
    <property type="entry name" value="AcylCo_DH/oxidase_C"/>
</dbReference>
<dbReference type="SUPFAM" id="SSF56645">
    <property type="entry name" value="Acyl-CoA dehydrogenase NM domain-like"/>
    <property type="match status" value="1"/>
</dbReference>
<evidence type="ECO:0000259" key="7">
    <source>
        <dbReference type="Pfam" id="PF00441"/>
    </source>
</evidence>
<keyword evidence="3 5" id="KW-0285">Flavoprotein</keyword>
<dbReference type="Gene3D" id="1.20.140.10">
    <property type="entry name" value="Butyryl-CoA Dehydrogenase, subunit A, domain 3"/>
    <property type="match status" value="1"/>
</dbReference>
<evidence type="ECO:0000256" key="4">
    <source>
        <dbReference type="ARBA" id="ARBA00022827"/>
    </source>
</evidence>
<feature type="domain" description="Acyl-CoA dehydrogenase/oxidase N-terminal" evidence="9">
    <location>
        <begin position="8"/>
        <end position="118"/>
    </location>
</feature>
<accession>A0ABP3IR58</accession>
<comment type="caution">
    <text evidence="10">The sequence shown here is derived from an EMBL/GenBank/DDBJ whole genome shotgun (WGS) entry which is preliminary data.</text>
</comment>
<comment type="cofactor">
    <cofactor evidence="1 5">
        <name>FAD</name>
        <dbReference type="ChEBI" id="CHEBI:57692"/>
    </cofactor>
</comment>
<dbReference type="InterPro" id="IPR006089">
    <property type="entry name" value="Acyl-CoA_DH_CS"/>
</dbReference>
<dbReference type="InterPro" id="IPR013786">
    <property type="entry name" value="AcylCoA_DH/ox_N"/>
</dbReference>
<protein>
    <submittedName>
        <fullName evidence="10">Isobutyryl-CoA dehydrogenase</fullName>
    </submittedName>
</protein>
<reference evidence="11" key="1">
    <citation type="journal article" date="2019" name="Int. J. Syst. Evol. Microbiol.">
        <title>The Global Catalogue of Microorganisms (GCM) 10K type strain sequencing project: providing services to taxonomists for standard genome sequencing and annotation.</title>
        <authorList>
            <consortium name="The Broad Institute Genomics Platform"/>
            <consortium name="The Broad Institute Genome Sequencing Center for Infectious Disease"/>
            <person name="Wu L."/>
            <person name="Ma J."/>
        </authorList>
    </citation>
    <scope>NUCLEOTIDE SEQUENCE [LARGE SCALE GENOMIC DNA]</scope>
    <source>
        <strain evidence="11">JCM 4788</strain>
    </source>
</reference>
<dbReference type="Proteomes" id="UP001500879">
    <property type="component" value="Unassembled WGS sequence"/>
</dbReference>
<name>A0ABP3IR58_9ACTN</name>
<dbReference type="Pfam" id="PF02771">
    <property type="entry name" value="Acyl-CoA_dh_N"/>
    <property type="match status" value="1"/>
</dbReference>
<dbReference type="Pfam" id="PF00441">
    <property type="entry name" value="Acyl-CoA_dh_1"/>
    <property type="match status" value="1"/>
</dbReference>
<evidence type="ECO:0000256" key="6">
    <source>
        <dbReference type="SAM" id="Coils"/>
    </source>
</evidence>
<proteinExistence type="inferred from homology"/>
<dbReference type="PIRSF" id="PIRSF016578">
    <property type="entry name" value="HsaA"/>
    <property type="match status" value="1"/>
</dbReference>
<feature type="domain" description="Acyl-CoA oxidase/dehydrogenase middle" evidence="8">
    <location>
        <begin position="124"/>
        <end position="217"/>
    </location>
</feature>
<feature type="domain" description="Acyl-CoA dehydrogenase/oxidase C-terminal" evidence="7">
    <location>
        <begin position="229"/>
        <end position="378"/>
    </location>
</feature>
<gene>
    <name evidence="10" type="ORF">GCM10010357_45520</name>
</gene>
<evidence type="ECO:0000259" key="8">
    <source>
        <dbReference type="Pfam" id="PF02770"/>
    </source>
</evidence>
<comment type="similarity">
    <text evidence="2 5">Belongs to the acyl-CoA dehydrogenase family.</text>
</comment>
<evidence type="ECO:0000313" key="10">
    <source>
        <dbReference type="EMBL" id="GAA0419050.1"/>
    </source>
</evidence>
<dbReference type="InterPro" id="IPR009100">
    <property type="entry name" value="AcylCoA_DH/oxidase_NM_dom_sf"/>
</dbReference>
<dbReference type="InterPro" id="IPR037069">
    <property type="entry name" value="AcylCoA_DH/ox_N_sf"/>
</dbReference>
<keyword evidence="6" id="KW-0175">Coiled coil</keyword>
<dbReference type="PANTHER" id="PTHR43831:SF1">
    <property type="entry name" value="ISOBUTYRYL-COA DEHYDROGENASE, MITOCHONDRIAL"/>
    <property type="match status" value="1"/>
</dbReference>
<sequence>MTTTTLLSDEQAAIAETARDFAAEHLAPHAVAWDRDKHFPADVLRKGAALGLGGVYVREEHGGSDLTRSDGVLVFEELATGCPSIAGYFSIHNMVAWMIDRYGDDAQRARWLPGLCAMDDFGSYCLTEPGAGSDASALRTRAERDGDHYVLTGVKQFISGAGTSRVYVVMARTGEPGPRGVTAFVVERDDAGLSFGPNEHKMGWNAQPTRQVVLDGVRVPADRRLGAEGDGFRIAMHGLNGGRLGIAACSLGGARSALARSLAYLADREAFGAPLLDAQALRFRLADMETELAAARALVHQAAEALDRGLEQAAQWCAMAKRFATDTGYAVADHALQLHGGYGYLNEYGIEKIVRDLRVHRILEGTNEIMRLIVARGLTGAGR</sequence>
<organism evidence="10 11">
    <name type="scientific">Streptomyces luteireticuli</name>
    <dbReference type="NCBI Taxonomy" id="173858"/>
    <lineage>
        <taxon>Bacteria</taxon>
        <taxon>Bacillati</taxon>
        <taxon>Actinomycetota</taxon>
        <taxon>Actinomycetes</taxon>
        <taxon>Kitasatosporales</taxon>
        <taxon>Streptomycetaceae</taxon>
        <taxon>Streptomyces</taxon>
    </lineage>
</organism>
<evidence type="ECO:0000259" key="9">
    <source>
        <dbReference type="Pfam" id="PF02771"/>
    </source>
</evidence>
<evidence type="ECO:0000256" key="5">
    <source>
        <dbReference type="RuleBase" id="RU362125"/>
    </source>
</evidence>
<keyword evidence="5" id="KW-0560">Oxidoreductase</keyword>
<evidence type="ECO:0000313" key="11">
    <source>
        <dbReference type="Proteomes" id="UP001500879"/>
    </source>
</evidence>
<dbReference type="EMBL" id="BAAABX010000048">
    <property type="protein sequence ID" value="GAA0419050.1"/>
    <property type="molecule type" value="Genomic_DNA"/>
</dbReference>
<dbReference type="Pfam" id="PF02770">
    <property type="entry name" value="Acyl-CoA_dh_M"/>
    <property type="match status" value="1"/>
</dbReference>
<dbReference type="InterPro" id="IPR036250">
    <property type="entry name" value="AcylCo_DH-like_C"/>
</dbReference>